<dbReference type="InterPro" id="IPR005135">
    <property type="entry name" value="Endo/exonuclease/phosphatase"/>
</dbReference>
<evidence type="ECO:0000313" key="3">
    <source>
        <dbReference type="EMBL" id="SNR54456.1"/>
    </source>
</evidence>
<accession>A0A238X5Z6</accession>
<evidence type="ECO:0000259" key="2">
    <source>
        <dbReference type="Pfam" id="PF03372"/>
    </source>
</evidence>
<reference evidence="5" key="2">
    <citation type="submission" date="2017-06" db="EMBL/GenBank/DDBJ databases">
        <authorList>
            <person name="Varghese N."/>
            <person name="Submissions S."/>
        </authorList>
    </citation>
    <scope>NUCLEOTIDE SEQUENCE [LARGE SCALE GENOMIC DNA]</scope>
    <source>
        <strain evidence="5">DSM 26170</strain>
    </source>
</reference>
<gene>
    <name evidence="4" type="ORF">EYF88_12885</name>
    <name evidence="3" type="ORF">SAMN06265378_10866</name>
</gene>
<dbReference type="OrthoDB" id="292013at2"/>
<evidence type="ECO:0000313" key="5">
    <source>
        <dbReference type="Proteomes" id="UP000198409"/>
    </source>
</evidence>
<dbReference type="GO" id="GO:0004519">
    <property type="term" value="F:endonuclease activity"/>
    <property type="evidence" value="ECO:0007669"/>
    <property type="project" value="UniProtKB-KW"/>
</dbReference>
<keyword evidence="3" id="KW-0540">Nuclease</keyword>
<dbReference type="Proteomes" id="UP000198409">
    <property type="component" value="Unassembled WGS sequence"/>
</dbReference>
<dbReference type="GO" id="GO:0004527">
    <property type="term" value="F:exonuclease activity"/>
    <property type="evidence" value="ECO:0007669"/>
    <property type="project" value="UniProtKB-KW"/>
</dbReference>
<dbReference type="RefSeq" id="WP_089388455.1">
    <property type="nucleotide sequence ID" value="NZ_FZNM01000008.1"/>
</dbReference>
<organism evidence="3 5">
    <name type="scientific">Paracoccus sediminis</name>
    <dbReference type="NCBI Taxonomy" id="1214787"/>
    <lineage>
        <taxon>Bacteria</taxon>
        <taxon>Pseudomonadati</taxon>
        <taxon>Pseudomonadota</taxon>
        <taxon>Alphaproteobacteria</taxon>
        <taxon>Rhodobacterales</taxon>
        <taxon>Paracoccaceae</taxon>
        <taxon>Paracoccus</taxon>
    </lineage>
</organism>
<dbReference type="EMBL" id="FZNM01000008">
    <property type="protein sequence ID" value="SNR54456.1"/>
    <property type="molecule type" value="Genomic_DNA"/>
</dbReference>
<dbReference type="AlphaFoldDB" id="A0A238X5Z6"/>
<reference evidence="3" key="1">
    <citation type="submission" date="2017-06" db="EMBL/GenBank/DDBJ databases">
        <authorList>
            <person name="Kim H.J."/>
            <person name="Triplett B.A."/>
        </authorList>
    </citation>
    <scope>NUCLEOTIDE SEQUENCE [LARGE SCALE GENOMIC DNA]</scope>
    <source>
        <strain evidence="3">DSM 26170</strain>
    </source>
</reference>
<dbReference type="InterPro" id="IPR036691">
    <property type="entry name" value="Endo/exonu/phosph_ase_sf"/>
</dbReference>
<keyword evidence="6" id="KW-1185">Reference proteome</keyword>
<dbReference type="SUPFAM" id="SSF56219">
    <property type="entry name" value="DNase I-like"/>
    <property type="match status" value="1"/>
</dbReference>
<sequence length="354" mass="37583">MGRFVWIIAAVFWATVALGQDLRVATYDPGLTRKGPGLLVRDIRAGDPQVRAAAQVIAAARPDVILLTGLDWDADGQALAAFAKVLEDAGHAMPYRFAARPNAGMPTGLDLDGDGRLGGADDAQGFGQFTGQNGMAVLSRLPLGPVVDHTAVLWRDLPGNLMPPLDEAVAGVQRLSSTAHWNVPVLTPQGPLHLLAWSATPPVFDGPEDLNGRRNHDEAAFWLRRLPEAPFVLLGNPNLDLADGDGRPQAMTALLDQAQDPQPRGAYQPEQTGANASHRGDPALDTAVYDAAGPGNLRVDYVWPAKGLRVTGSGVIWPAPGDPLAPAVEAASNHRLVWVDIDPASLAEPFRAKR</sequence>
<evidence type="ECO:0000256" key="1">
    <source>
        <dbReference type="SAM" id="MobiDB-lite"/>
    </source>
</evidence>
<dbReference type="Proteomes" id="UP000292859">
    <property type="component" value="Unassembled WGS sequence"/>
</dbReference>
<name>A0A238X5Z6_9RHOB</name>
<keyword evidence="3" id="KW-0255">Endonuclease</keyword>
<feature type="domain" description="Endonuclease/exonuclease/phosphatase" evidence="2">
    <location>
        <begin position="44"/>
        <end position="330"/>
    </location>
</feature>
<dbReference type="Pfam" id="PF03372">
    <property type="entry name" value="Exo_endo_phos"/>
    <property type="match status" value="1"/>
</dbReference>
<keyword evidence="3" id="KW-0269">Exonuclease</keyword>
<proteinExistence type="predicted"/>
<dbReference type="Gene3D" id="3.60.10.10">
    <property type="entry name" value="Endonuclease/exonuclease/phosphatase"/>
    <property type="match status" value="1"/>
</dbReference>
<feature type="region of interest" description="Disordered" evidence="1">
    <location>
        <begin position="260"/>
        <end position="280"/>
    </location>
</feature>
<evidence type="ECO:0000313" key="4">
    <source>
        <dbReference type="EMBL" id="TBN49000.1"/>
    </source>
</evidence>
<dbReference type="EMBL" id="SIRL01000009">
    <property type="protein sequence ID" value="TBN49000.1"/>
    <property type="molecule type" value="Genomic_DNA"/>
</dbReference>
<keyword evidence="3" id="KW-0378">Hydrolase</keyword>
<evidence type="ECO:0000313" key="6">
    <source>
        <dbReference type="Proteomes" id="UP000292859"/>
    </source>
</evidence>
<protein>
    <submittedName>
        <fullName evidence="3 4">Endonuclease/exonuclease/phosphatase family protein</fullName>
    </submittedName>
</protein>
<reference evidence="4 6" key="3">
    <citation type="submission" date="2019-02" db="EMBL/GenBank/DDBJ databases">
        <authorList>
            <person name="Zhang G."/>
        </authorList>
    </citation>
    <scope>NUCLEOTIDE SEQUENCE [LARGE SCALE GENOMIC DNA]</scope>
    <source>
        <strain evidence="4 6">CMB17</strain>
    </source>
</reference>